<gene>
    <name evidence="2" type="ORF">BB559_001856</name>
</gene>
<comment type="caution">
    <text evidence="2">The sequence shown here is derived from an EMBL/GenBank/DDBJ whole genome shotgun (WGS) entry which is preliminary data.</text>
</comment>
<dbReference type="Proteomes" id="UP000245699">
    <property type="component" value="Unassembled WGS sequence"/>
</dbReference>
<organism evidence="2 3">
    <name type="scientific">Furculomyces boomerangus</name>
    <dbReference type="NCBI Taxonomy" id="61424"/>
    <lineage>
        <taxon>Eukaryota</taxon>
        <taxon>Fungi</taxon>
        <taxon>Fungi incertae sedis</taxon>
        <taxon>Zoopagomycota</taxon>
        <taxon>Kickxellomycotina</taxon>
        <taxon>Harpellomycetes</taxon>
        <taxon>Harpellales</taxon>
        <taxon>Harpellaceae</taxon>
        <taxon>Furculomyces</taxon>
    </lineage>
</organism>
<dbReference type="InterPro" id="IPR002125">
    <property type="entry name" value="CMP_dCMP_dom"/>
</dbReference>
<evidence type="ECO:0000313" key="3">
    <source>
        <dbReference type="Proteomes" id="UP000245699"/>
    </source>
</evidence>
<dbReference type="InterPro" id="IPR016193">
    <property type="entry name" value="Cytidine_deaminase-like"/>
</dbReference>
<dbReference type="AlphaFoldDB" id="A0A2T9YZX9"/>
<dbReference type="GO" id="GO:0006139">
    <property type="term" value="P:nucleobase-containing compound metabolic process"/>
    <property type="evidence" value="ECO:0007669"/>
    <property type="project" value="UniProtKB-ARBA"/>
</dbReference>
<name>A0A2T9YZX9_9FUNG</name>
<protein>
    <recommendedName>
        <fullName evidence="1">CMP/dCMP-type deaminase domain-containing protein</fullName>
    </recommendedName>
</protein>
<dbReference type="OrthoDB" id="252265at2759"/>
<dbReference type="EMBL" id="MBFT01000094">
    <property type="protein sequence ID" value="PVU97901.1"/>
    <property type="molecule type" value="Genomic_DNA"/>
</dbReference>
<dbReference type="PROSITE" id="PS51747">
    <property type="entry name" value="CYT_DCMP_DEAMINASES_2"/>
    <property type="match status" value="1"/>
</dbReference>
<dbReference type="Pfam" id="PF18785">
    <property type="entry name" value="Inv-AAD"/>
    <property type="match status" value="1"/>
</dbReference>
<keyword evidence="3" id="KW-1185">Reference proteome</keyword>
<dbReference type="STRING" id="61424.A0A2T9YZX9"/>
<sequence length="167" mass="18654">MVRQGTYRVVYDCDGDDELEKAFEFMNLAILQAYMSVNVNTAFNVGSVIVIDDVVSSTGYSRELEGNKHSTECALEKLDNIRMARGAVLYTTLEPCSYRLSGKKSCAQRIIECGFQKVFFGVKEPDTFSRCEGVSVLVSAGIDVVCMKMLEEACLEPNRSLLNRDYL</sequence>
<reference evidence="2 3" key="1">
    <citation type="journal article" date="2018" name="MBio">
        <title>Comparative Genomics Reveals the Core Gene Toolbox for the Fungus-Insect Symbiosis.</title>
        <authorList>
            <person name="Wang Y."/>
            <person name="Stata M."/>
            <person name="Wang W."/>
            <person name="Stajich J.E."/>
            <person name="White M.M."/>
            <person name="Moncalvo J.M."/>
        </authorList>
    </citation>
    <scope>NUCLEOTIDE SEQUENCE [LARGE SCALE GENOMIC DNA]</scope>
    <source>
        <strain evidence="2 3">AUS-77-4</strain>
    </source>
</reference>
<dbReference type="Gene3D" id="3.40.140.10">
    <property type="entry name" value="Cytidine Deaminase, domain 2"/>
    <property type="match status" value="1"/>
</dbReference>
<dbReference type="GO" id="GO:0003824">
    <property type="term" value="F:catalytic activity"/>
    <property type="evidence" value="ECO:0007669"/>
    <property type="project" value="InterPro"/>
</dbReference>
<feature type="domain" description="CMP/dCMP-type deaminase" evidence="1">
    <location>
        <begin position="20"/>
        <end position="131"/>
    </location>
</feature>
<evidence type="ECO:0000313" key="2">
    <source>
        <dbReference type="EMBL" id="PVU97901.1"/>
    </source>
</evidence>
<accession>A0A2T9YZX9</accession>
<evidence type="ECO:0000259" key="1">
    <source>
        <dbReference type="PROSITE" id="PS51747"/>
    </source>
</evidence>
<dbReference type="SUPFAM" id="SSF53927">
    <property type="entry name" value="Cytidine deaminase-like"/>
    <property type="match status" value="1"/>
</dbReference>
<proteinExistence type="predicted"/>